<gene>
    <name evidence="1" type="ORF">GGR32_000856</name>
</gene>
<reference evidence="1 2" key="1">
    <citation type="submission" date="2020-08" db="EMBL/GenBank/DDBJ databases">
        <title>Genomic Encyclopedia of Type Strains, Phase IV (KMG-IV): sequencing the most valuable type-strain genomes for metagenomic binning, comparative biology and taxonomic classification.</title>
        <authorList>
            <person name="Goeker M."/>
        </authorList>
    </citation>
    <scope>NUCLEOTIDE SEQUENCE [LARGE SCALE GENOMIC DNA]</scope>
    <source>
        <strain evidence="1 2">DSM 29568</strain>
    </source>
</reference>
<evidence type="ECO:0000313" key="1">
    <source>
        <dbReference type="EMBL" id="MBB4118576.1"/>
    </source>
</evidence>
<dbReference type="AlphaFoldDB" id="A0A840ET34"/>
<dbReference type="RefSeq" id="WP_183476783.1">
    <property type="nucleotide sequence ID" value="NZ_JACIFO010000003.1"/>
</dbReference>
<proteinExistence type="predicted"/>
<dbReference type="EMBL" id="JACIFO010000003">
    <property type="protein sequence ID" value="MBB4118576.1"/>
    <property type="molecule type" value="Genomic_DNA"/>
</dbReference>
<protein>
    <submittedName>
        <fullName evidence="1">Uncharacterized protein</fullName>
    </submittedName>
</protein>
<sequence>MKVSIYIIFFFQFLPLHFFGQNNYQELKEMYFDKDTLYVYYNGGELQKSEIVSVGSKLLGPYYYEKVFFFKKNVFYDEDFIRFIKSKYLDFSLKIPDLKLIDTTWINKNQDKIVYPELFERFNVWELYQLLTPRVVYLIEEENFFGAKVYAREVRIYSNYSPPE</sequence>
<name>A0A840ET34_9FLAO</name>
<accession>A0A840ET34</accession>
<dbReference type="Proteomes" id="UP000553034">
    <property type="component" value="Unassembled WGS sequence"/>
</dbReference>
<organism evidence="1 2">
    <name type="scientific">Mesonia hippocampi</name>
    <dbReference type="NCBI Taxonomy" id="1628250"/>
    <lineage>
        <taxon>Bacteria</taxon>
        <taxon>Pseudomonadati</taxon>
        <taxon>Bacteroidota</taxon>
        <taxon>Flavobacteriia</taxon>
        <taxon>Flavobacteriales</taxon>
        <taxon>Flavobacteriaceae</taxon>
        <taxon>Mesonia</taxon>
    </lineage>
</organism>
<comment type="caution">
    <text evidence="1">The sequence shown here is derived from an EMBL/GenBank/DDBJ whole genome shotgun (WGS) entry which is preliminary data.</text>
</comment>
<keyword evidence="2" id="KW-1185">Reference proteome</keyword>
<evidence type="ECO:0000313" key="2">
    <source>
        <dbReference type="Proteomes" id="UP000553034"/>
    </source>
</evidence>